<evidence type="ECO:0000256" key="4">
    <source>
        <dbReference type="SAM" id="Phobius"/>
    </source>
</evidence>
<dbReference type="Proteomes" id="UP000295129">
    <property type="component" value="Unassembled WGS sequence"/>
</dbReference>
<dbReference type="GO" id="GO:0007165">
    <property type="term" value="P:signal transduction"/>
    <property type="evidence" value="ECO:0007669"/>
    <property type="project" value="UniProtKB-KW"/>
</dbReference>
<dbReference type="Gene3D" id="1.10.287.950">
    <property type="entry name" value="Methyl-accepting chemotaxis protein"/>
    <property type="match status" value="1"/>
</dbReference>
<dbReference type="GO" id="GO:0016020">
    <property type="term" value="C:membrane"/>
    <property type="evidence" value="ECO:0007669"/>
    <property type="project" value="InterPro"/>
</dbReference>
<dbReference type="InterPro" id="IPR003660">
    <property type="entry name" value="HAMP_dom"/>
</dbReference>
<gene>
    <name evidence="8" type="ORF">C7389_101370</name>
</gene>
<keyword evidence="1 3" id="KW-0807">Transducer</keyword>
<dbReference type="Gene3D" id="3.30.450.20">
    <property type="entry name" value="PAS domain"/>
    <property type="match status" value="1"/>
</dbReference>
<feature type="transmembrane region" description="Helical" evidence="4">
    <location>
        <begin position="160"/>
        <end position="178"/>
    </location>
</feature>
<sequence>MDMRATRPPPAAPEAAWPQERFLDPKRPIVTKTDLEGRITYANPAFVAISGFSREELIGAHHNIVRHPDMPKAAFADLWRTVQAGHPWRGLVKNRAKNGDFYWVDAYVTPLTESGRTIGYMSVRNAPSGTDRAAAEVLYAAVARGTQQLPPTPLQGGMPLGWLSGGGLALVTLLGSGSAFTTGFISFSLLALQLATALCLWLLLRASVTSPLQAALQLFHQVSEGNLKAEISARGCRELSTLLTSVRSMQVSLRALIGDVVSSAGDTAREAGLLYSNARRLQQGSREQADQISSSAAAMQELAVSVSEIAGTTDSSAREAGEALRVTEEGQRNMNHAADTTHKVADAVADNERMLDALSESVEKIGAVAASISQIAKRTNLLALNAAIEAARAGEQGRGFAVVAGEVTDLAGQTQQSTESIASLVAEINERRADVIASMRSLREGVSDSVGTIRTVVSELEVISRANTTVAGNAVEVRHMLRQQEQASTEVANIMERMSSLTDDNLDAVGRVEQAAGALETTSRELQLLVGHFERRM</sequence>
<dbReference type="OrthoDB" id="9806477at2"/>
<keyword evidence="9" id="KW-1185">Reference proteome</keyword>
<evidence type="ECO:0000259" key="7">
    <source>
        <dbReference type="PROSITE" id="PS50885"/>
    </source>
</evidence>
<keyword evidence="4" id="KW-1133">Transmembrane helix</keyword>
<feature type="transmembrane region" description="Helical" evidence="4">
    <location>
        <begin position="184"/>
        <end position="204"/>
    </location>
</feature>
<keyword evidence="4" id="KW-0812">Transmembrane</keyword>
<dbReference type="InterPro" id="IPR004089">
    <property type="entry name" value="MCPsignal_dom"/>
</dbReference>
<feature type="domain" description="PAS" evidence="6">
    <location>
        <begin position="34"/>
        <end position="59"/>
    </location>
</feature>
<dbReference type="InterPro" id="IPR035965">
    <property type="entry name" value="PAS-like_dom_sf"/>
</dbReference>
<comment type="similarity">
    <text evidence="2">Belongs to the methyl-accepting chemotaxis (MCP) protein family.</text>
</comment>
<dbReference type="PRINTS" id="PR00260">
    <property type="entry name" value="CHEMTRNSDUCR"/>
</dbReference>
<dbReference type="SMART" id="SM00283">
    <property type="entry name" value="MA"/>
    <property type="match status" value="1"/>
</dbReference>
<evidence type="ECO:0000256" key="1">
    <source>
        <dbReference type="ARBA" id="ARBA00023224"/>
    </source>
</evidence>
<protein>
    <submittedName>
        <fullName evidence="8">Methyl-accepting chemotaxis sensory transducer with Pas/Pac sensor</fullName>
    </submittedName>
</protein>
<evidence type="ECO:0000256" key="3">
    <source>
        <dbReference type="PROSITE-ProRule" id="PRU00284"/>
    </source>
</evidence>
<name>A0A4R6EHH6_9RHOO</name>
<dbReference type="PROSITE" id="PS50885">
    <property type="entry name" value="HAMP"/>
    <property type="match status" value="1"/>
</dbReference>
<dbReference type="SUPFAM" id="SSF55785">
    <property type="entry name" value="PYP-like sensor domain (PAS domain)"/>
    <property type="match status" value="1"/>
</dbReference>
<dbReference type="RefSeq" id="WP_133587759.1">
    <property type="nucleotide sequence ID" value="NZ_SNVV01000001.1"/>
</dbReference>
<keyword evidence="4" id="KW-0472">Membrane</keyword>
<dbReference type="PROSITE" id="PS50112">
    <property type="entry name" value="PAS"/>
    <property type="match status" value="1"/>
</dbReference>
<dbReference type="Pfam" id="PF08447">
    <property type="entry name" value="PAS_3"/>
    <property type="match status" value="1"/>
</dbReference>
<dbReference type="InterPro" id="IPR013655">
    <property type="entry name" value="PAS_fold_3"/>
</dbReference>
<feature type="domain" description="HAMP" evidence="7">
    <location>
        <begin position="206"/>
        <end position="258"/>
    </location>
</feature>
<evidence type="ECO:0000313" key="9">
    <source>
        <dbReference type="Proteomes" id="UP000295129"/>
    </source>
</evidence>
<dbReference type="PANTHER" id="PTHR32089">
    <property type="entry name" value="METHYL-ACCEPTING CHEMOTAXIS PROTEIN MCPB"/>
    <property type="match status" value="1"/>
</dbReference>
<dbReference type="CDD" id="cd00130">
    <property type="entry name" value="PAS"/>
    <property type="match status" value="1"/>
</dbReference>
<comment type="caution">
    <text evidence="8">The sequence shown here is derived from an EMBL/GenBank/DDBJ whole genome shotgun (WGS) entry which is preliminary data.</text>
</comment>
<dbReference type="GO" id="GO:0006935">
    <property type="term" value="P:chemotaxis"/>
    <property type="evidence" value="ECO:0007669"/>
    <property type="project" value="InterPro"/>
</dbReference>
<reference evidence="8 9" key="1">
    <citation type="submission" date="2019-03" db="EMBL/GenBank/DDBJ databases">
        <title>Genomic Encyclopedia of Type Strains, Phase IV (KMG-IV): sequencing the most valuable type-strain genomes for metagenomic binning, comparative biology and taxonomic classification.</title>
        <authorList>
            <person name="Goeker M."/>
        </authorList>
    </citation>
    <scope>NUCLEOTIDE SEQUENCE [LARGE SCALE GENOMIC DNA]</scope>
    <source>
        <strain evidence="8 9">DSM 12121</strain>
    </source>
</reference>
<dbReference type="InterPro" id="IPR000014">
    <property type="entry name" value="PAS"/>
</dbReference>
<evidence type="ECO:0000313" key="8">
    <source>
        <dbReference type="EMBL" id="TDN56988.1"/>
    </source>
</evidence>
<evidence type="ECO:0000256" key="2">
    <source>
        <dbReference type="ARBA" id="ARBA00029447"/>
    </source>
</evidence>
<dbReference type="Pfam" id="PF00015">
    <property type="entry name" value="MCPsignal"/>
    <property type="match status" value="1"/>
</dbReference>
<organism evidence="8 9">
    <name type="scientific">Azoarcus indigens</name>
    <dbReference type="NCBI Taxonomy" id="29545"/>
    <lineage>
        <taxon>Bacteria</taxon>
        <taxon>Pseudomonadati</taxon>
        <taxon>Pseudomonadota</taxon>
        <taxon>Betaproteobacteria</taxon>
        <taxon>Rhodocyclales</taxon>
        <taxon>Zoogloeaceae</taxon>
        <taxon>Azoarcus</taxon>
    </lineage>
</organism>
<dbReference type="EMBL" id="SNVV01000001">
    <property type="protein sequence ID" value="TDN56988.1"/>
    <property type="molecule type" value="Genomic_DNA"/>
</dbReference>
<dbReference type="InterPro" id="IPR004090">
    <property type="entry name" value="Chemotax_Me-accpt_rcpt"/>
</dbReference>
<dbReference type="GO" id="GO:0004888">
    <property type="term" value="F:transmembrane signaling receptor activity"/>
    <property type="evidence" value="ECO:0007669"/>
    <property type="project" value="InterPro"/>
</dbReference>
<accession>A0A4R6EHH6</accession>
<dbReference type="PROSITE" id="PS50111">
    <property type="entry name" value="CHEMOTAXIS_TRANSDUC_2"/>
    <property type="match status" value="1"/>
</dbReference>
<proteinExistence type="inferred from homology"/>
<feature type="domain" description="Methyl-accepting transducer" evidence="5">
    <location>
        <begin position="263"/>
        <end position="499"/>
    </location>
</feature>
<dbReference type="PANTHER" id="PTHR32089:SF112">
    <property type="entry name" value="LYSOZYME-LIKE PROTEIN-RELATED"/>
    <property type="match status" value="1"/>
</dbReference>
<dbReference type="NCBIfam" id="TIGR00229">
    <property type="entry name" value="sensory_box"/>
    <property type="match status" value="1"/>
</dbReference>
<dbReference type="SUPFAM" id="SSF58104">
    <property type="entry name" value="Methyl-accepting chemotaxis protein (MCP) signaling domain"/>
    <property type="match status" value="1"/>
</dbReference>
<evidence type="ECO:0000259" key="6">
    <source>
        <dbReference type="PROSITE" id="PS50112"/>
    </source>
</evidence>
<evidence type="ECO:0000259" key="5">
    <source>
        <dbReference type="PROSITE" id="PS50111"/>
    </source>
</evidence>
<dbReference type="SMART" id="SM00091">
    <property type="entry name" value="PAS"/>
    <property type="match status" value="1"/>
</dbReference>
<dbReference type="AlphaFoldDB" id="A0A4R6EHH6"/>